<dbReference type="EMBL" id="AF037218">
    <property type="protein sequence ID" value="AAC40720.1"/>
    <property type="molecule type" value="Genomic_DNA"/>
</dbReference>
<reference evidence="1 2" key="1">
    <citation type="journal article" date="1998" name="Virology">
        <title>The DNA sequence of the RK strain of human herpesvirus 7.</title>
        <authorList>
            <person name="Megaw A.G."/>
            <person name="Rapaport D."/>
            <person name="Avidor B."/>
            <person name="Frenkel N."/>
            <person name="Davison A.J."/>
        </authorList>
    </citation>
    <scope>NUCLEOTIDE SEQUENCE [LARGE SCALE GENOMIC DNA]</scope>
    <source>
        <strain evidence="1 2">RK</strain>
    </source>
</reference>
<accession>O56269</accession>
<proteinExistence type="predicted"/>
<protein>
    <submittedName>
        <fullName evidence="1">U2</fullName>
    </submittedName>
</protein>
<name>O56269_HHV7R</name>
<dbReference type="RefSeq" id="YP_073746.1">
    <property type="nucleotide sequence ID" value="NC_001716.2"/>
</dbReference>
<evidence type="ECO:0000313" key="2">
    <source>
        <dbReference type="Proteomes" id="UP000098510"/>
    </source>
</evidence>
<organism evidence="1 2">
    <name type="scientific">Human herpesvirus 7 (strain RK)</name>
    <name type="common">HHV-7</name>
    <name type="synonym">Human T lymphotropic virus</name>
    <dbReference type="NCBI Taxonomy" id="262398"/>
    <lineage>
        <taxon>Viruses</taxon>
        <taxon>Duplodnaviria</taxon>
        <taxon>Heunggongvirae</taxon>
        <taxon>Peploviricota</taxon>
        <taxon>Herviviricetes</taxon>
        <taxon>Herpesvirales</taxon>
        <taxon>Orthoherpesviridae</taxon>
        <taxon>Betaherpesvirinae</taxon>
        <taxon>Roseolovirus</taxon>
        <taxon>Roseolovirus humanbeta7</taxon>
        <taxon>Human betaherpesvirus 7</taxon>
    </lineage>
</organism>
<evidence type="ECO:0000313" key="1">
    <source>
        <dbReference type="EMBL" id="AAC40720.1"/>
    </source>
</evidence>
<gene>
    <name evidence="1" type="primary">U2</name>
</gene>
<dbReference type="OrthoDB" id="10216at10239"/>
<dbReference type="Proteomes" id="UP000098510">
    <property type="component" value="Segment"/>
</dbReference>
<organismHost>
    <name type="scientific">Homo sapiens</name>
    <name type="common">Human</name>
    <dbReference type="NCBI Taxonomy" id="9606"/>
</organismHost>
<sequence>MSDSPLLDSGVETAVESNASNGLFNLESNTVESPVPEVYWTTFLQSFAAETVSFGDVAHFVLQYAHHRLPLVWPSGAELRFASSEMLGISEDEVCKLTRNFVCCPFVEVWVIGLVLYSDLSALMLIGDRGEFYAFNRSVDNAIYRVADTPYGLWKRGLRRFDPVYAFFESIVSGGFFFGPMCGVEDVLNFAVAFDKALVPLPWPKGVLFEFSVPEDHGERWRFIPRRGVAVVIGKFVGRCLGRGLLRKQRVLMDRLGAVYALDVRGGAVVNLACSFRVFLAMGARRLFKNYRFPDRNAWAMQLPVTCIHVPVVQLPREYSLCPSALEAYRDTELSPDTLSDLCCFRGASEELRNYEILF</sequence>
<keyword evidence="2" id="KW-1185">Reference proteome</keyword>
<dbReference type="KEGG" id="vg:3289464"/>
<dbReference type="GeneID" id="3289464"/>
<dbReference type="DNASU" id="3289464"/>